<keyword evidence="3" id="KW-1185">Reference proteome</keyword>
<dbReference type="Proteomes" id="UP001209318">
    <property type="component" value="Unassembled WGS sequence"/>
</dbReference>
<dbReference type="EMBL" id="JAOUSF010000006">
    <property type="protein sequence ID" value="MCU9615044.1"/>
    <property type="molecule type" value="Genomic_DNA"/>
</dbReference>
<feature type="transmembrane region" description="Helical" evidence="1">
    <location>
        <begin position="6"/>
        <end position="31"/>
    </location>
</feature>
<protein>
    <submittedName>
        <fullName evidence="2">DUF2500 domain-containing protein</fullName>
    </submittedName>
</protein>
<gene>
    <name evidence="2" type="ORF">OEV98_16030</name>
</gene>
<accession>A0AAE3IY24</accession>
<comment type="caution">
    <text evidence="2">The sequence shown here is derived from an EMBL/GenBank/DDBJ whole genome shotgun (WGS) entry which is preliminary data.</text>
</comment>
<organism evidence="2 3">
    <name type="scientific">Perspicuibacillus lycopersici</name>
    <dbReference type="NCBI Taxonomy" id="1325689"/>
    <lineage>
        <taxon>Bacteria</taxon>
        <taxon>Bacillati</taxon>
        <taxon>Bacillota</taxon>
        <taxon>Bacilli</taxon>
        <taxon>Bacillales</taxon>
        <taxon>Bacillaceae</taxon>
        <taxon>Perspicuibacillus</taxon>
    </lineage>
</organism>
<evidence type="ECO:0000313" key="3">
    <source>
        <dbReference type="Proteomes" id="UP001209318"/>
    </source>
</evidence>
<dbReference type="Pfam" id="PF10694">
    <property type="entry name" value="DUF2500"/>
    <property type="match status" value="1"/>
</dbReference>
<name>A0AAE3IY24_9BACI</name>
<dbReference type="Gene3D" id="2.40.50.660">
    <property type="match status" value="1"/>
</dbReference>
<evidence type="ECO:0000256" key="1">
    <source>
        <dbReference type="SAM" id="Phobius"/>
    </source>
</evidence>
<keyword evidence="1" id="KW-0812">Transmembrane</keyword>
<keyword evidence="1" id="KW-1133">Transmembrane helix</keyword>
<proteinExistence type="predicted"/>
<sequence>MLHGNSMFTIIPIFIGIIFILVFGFILFSIIQNIVQWKKNEASPRLSVPAIVKVKRTNTSNSTHHHGETGAHHHTSSSTYFVTFEFESGDRSEFRITGKEFGLLADGDIGTLTFQGTRYVSFERQKTVIDINHNL</sequence>
<reference evidence="2" key="1">
    <citation type="submission" date="2022-10" db="EMBL/GenBank/DDBJ databases">
        <title>Description of Fervidibacillus gen. nov. in the family Fervidibacillaceae fam. nov. with two species, Fervidibacillus albus sp. nov., and Fervidibacillus halotolerans sp. nov., isolated from tidal flat sediments.</title>
        <authorList>
            <person name="Kwon K.K."/>
            <person name="Yang S.-H."/>
        </authorList>
    </citation>
    <scope>NUCLEOTIDE SEQUENCE</scope>
    <source>
        <strain evidence="2">JCM 19140</strain>
    </source>
</reference>
<dbReference type="AlphaFoldDB" id="A0AAE3IY24"/>
<dbReference type="InterPro" id="IPR019635">
    <property type="entry name" value="DUF2500"/>
</dbReference>
<keyword evidence="1" id="KW-0472">Membrane</keyword>
<evidence type="ECO:0000313" key="2">
    <source>
        <dbReference type="EMBL" id="MCU9615044.1"/>
    </source>
</evidence>